<dbReference type="EMBL" id="MKIE01000005">
    <property type="protein sequence ID" value="OHW62069.1"/>
    <property type="molecule type" value="Genomic_DNA"/>
</dbReference>
<feature type="domain" description="ABC3 transporter permease C-terminal" evidence="12">
    <location>
        <begin position="178"/>
        <end position="300"/>
    </location>
</feature>
<evidence type="ECO:0000256" key="7">
    <source>
        <dbReference type="ARBA" id="ARBA00022989"/>
    </source>
</evidence>
<evidence type="ECO:0000256" key="10">
    <source>
        <dbReference type="PIRNR" id="PIRNR003097"/>
    </source>
</evidence>
<evidence type="ECO:0000313" key="15">
    <source>
        <dbReference type="Proteomes" id="UP000180254"/>
    </source>
</evidence>
<evidence type="ECO:0000256" key="8">
    <source>
        <dbReference type="ARBA" id="ARBA00023136"/>
    </source>
</evidence>
<dbReference type="NCBIfam" id="NF038347">
    <property type="entry name" value="FtsX_Gpos"/>
    <property type="match status" value="1"/>
</dbReference>
<reference evidence="14 15" key="1">
    <citation type="submission" date="2016-09" db="EMBL/GenBank/DDBJ databases">
        <title>Genome sequence of Eubacterium angustum.</title>
        <authorList>
            <person name="Poehlein A."/>
            <person name="Daniel R."/>
        </authorList>
    </citation>
    <scope>NUCLEOTIDE SEQUENCE [LARGE SCALE GENOMIC DNA]</scope>
    <source>
        <strain evidence="14 15">DSM 1989</strain>
    </source>
</reference>
<evidence type="ECO:0000259" key="13">
    <source>
        <dbReference type="Pfam" id="PF18075"/>
    </source>
</evidence>
<feature type="transmembrane region" description="Helical" evidence="11">
    <location>
        <begin position="25"/>
        <end position="48"/>
    </location>
</feature>
<dbReference type="GO" id="GO:0005886">
    <property type="term" value="C:plasma membrane"/>
    <property type="evidence" value="ECO:0007669"/>
    <property type="project" value="UniProtKB-SubCell"/>
</dbReference>
<sequence>MVMKPRMLLDILKRGMTSISRNRGMSLASIGSVSATLVILGIILLMILNINGVATSTQEQFDQVQVYLSKDLTAEEITGVSDKISEVPNVKEATFLSKEDALKEMKESWGSEGYLLDGLEAENPLPNSFIVKIDDLDKSNQVVESLSKIEGITETNYYKDVVERLTKIANFIRIGGLVVIGVLIFISVFIISNTIKITVAARRKEIGIMKYVGATNGFIRGPFIVEGVVLGLIGMGVALAVVYAGYKYVFAMITERLYHIMAAYMIAPQQILADLLIIFLTIGVGIGMLGSVISLKRYLNV</sequence>
<dbReference type="InterPro" id="IPR040690">
    <property type="entry name" value="FtsX_ECD"/>
</dbReference>
<dbReference type="Gene3D" id="3.30.70.3040">
    <property type="match status" value="1"/>
</dbReference>
<evidence type="ECO:0000313" key="14">
    <source>
        <dbReference type="EMBL" id="OHW62069.1"/>
    </source>
</evidence>
<dbReference type="PANTHER" id="PTHR47755">
    <property type="entry name" value="CELL DIVISION PROTEIN FTSX"/>
    <property type="match status" value="1"/>
</dbReference>
<keyword evidence="4 10" id="KW-1003">Cell membrane</keyword>
<feature type="transmembrane region" description="Helical" evidence="11">
    <location>
        <begin position="271"/>
        <end position="295"/>
    </location>
</feature>
<keyword evidence="5 10" id="KW-0132">Cell division</keyword>
<name>A0A1S1V8K0_9FIRM</name>
<keyword evidence="6 11" id="KW-0812">Transmembrane</keyword>
<dbReference type="STRING" id="39480.EUAN_15170"/>
<evidence type="ECO:0000256" key="4">
    <source>
        <dbReference type="ARBA" id="ARBA00022475"/>
    </source>
</evidence>
<evidence type="ECO:0000256" key="5">
    <source>
        <dbReference type="ARBA" id="ARBA00022618"/>
    </source>
</evidence>
<proteinExistence type="inferred from homology"/>
<feature type="transmembrane region" description="Helical" evidence="11">
    <location>
        <begin position="228"/>
        <end position="250"/>
    </location>
</feature>
<comment type="function">
    <text evidence="10">Part of the ABC transporter FtsEX involved in asymmetric cellular division facilitating the initiation of sporulation.</text>
</comment>
<dbReference type="InterPro" id="IPR004513">
    <property type="entry name" value="FtsX"/>
</dbReference>
<dbReference type="InterPro" id="IPR003838">
    <property type="entry name" value="ABC3_permease_C"/>
</dbReference>
<evidence type="ECO:0000256" key="11">
    <source>
        <dbReference type="SAM" id="Phobius"/>
    </source>
</evidence>
<evidence type="ECO:0000256" key="9">
    <source>
        <dbReference type="ARBA" id="ARBA00023306"/>
    </source>
</evidence>
<dbReference type="Pfam" id="PF02687">
    <property type="entry name" value="FtsX"/>
    <property type="match status" value="1"/>
</dbReference>
<dbReference type="PANTHER" id="PTHR47755:SF1">
    <property type="entry name" value="CELL DIVISION PROTEIN FTSX"/>
    <property type="match status" value="1"/>
</dbReference>
<comment type="similarity">
    <text evidence="2 10">Belongs to the ABC-4 integral membrane protein family. FtsX subfamily.</text>
</comment>
<accession>A0A1S1V8K0</accession>
<evidence type="ECO:0000256" key="6">
    <source>
        <dbReference type="ARBA" id="ARBA00022692"/>
    </source>
</evidence>
<evidence type="ECO:0000256" key="1">
    <source>
        <dbReference type="ARBA" id="ARBA00004651"/>
    </source>
</evidence>
<keyword evidence="7 11" id="KW-1133">Transmembrane helix</keyword>
<organism evidence="14 15">
    <name type="scientific">Andreesenia angusta</name>
    <dbReference type="NCBI Taxonomy" id="39480"/>
    <lineage>
        <taxon>Bacteria</taxon>
        <taxon>Bacillati</taxon>
        <taxon>Bacillota</taxon>
        <taxon>Tissierellia</taxon>
        <taxon>Tissierellales</taxon>
        <taxon>Gottschalkiaceae</taxon>
        <taxon>Andreesenia</taxon>
    </lineage>
</organism>
<comment type="subcellular location">
    <subcellularLocation>
        <location evidence="1">Cell membrane</location>
        <topology evidence="1">Multi-pass membrane protein</topology>
    </subcellularLocation>
</comment>
<dbReference type="AlphaFoldDB" id="A0A1S1V8K0"/>
<feature type="transmembrane region" description="Helical" evidence="11">
    <location>
        <begin position="174"/>
        <end position="195"/>
    </location>
</feature>
<evidence type="ECO:0000256" key="2">
    <source>
        <dbReference type="ARBA" id="ARBA00007379"/>
    </source>
</evidence>
<keyword evidence="9 10" id="KW-0131">Cell cycle</keyword>
<keyword evidence="8 10" id="KW-0472">Membrane</keyword>
<dbReference type="InterPro" id="IPR058204">
    <property type="entry name" value="FtsX_firmicutes-type"/>
</dbReference>
<evidence type="ECO:0000256" key="3">
    <source>
        <dbReference type="ARBA" id="ARBA00021907"/>
    </source>
</evidence>
<dbReference type="Proteomes" id="UP000180254">
    <property type="component" value="Unassembled WGS sequence"/>
</dbReference>
<dbReference type="PIRSF" id="PIRSF003097">
    <property type="entry name" value="FtsX"/>
    <property type="match status" value="1"/>
</dbReference>
<comment type="caution">
    <text evidence="14">The sequence shown here is derived from an EMBL/GenBank/DDBJ whole genome shotgun (WGS) entry which is preliminary data.</text>
</comment>
<dbReference type="Pfam" id="PF18075">
    <property type="entry name" value="FtsX_ECD"/>
    <property type="match status" value="1"/>
</dbReference>
<dbReference type="GO" id="GO:0051301">
    <property type="term" value="P:cell division"/>
    <property type="evidence" value="ECO:0007669"/>
    <property type="project" value="UniProtKB-KW"/>
</dbReference>
<protein>
    <recommendedName>
        <fullName evidence="3 10">Cell division protein FtsX</fullName>
    </recommendedName>
</protein>
<evidence type="ECO:0000259" key="12">
    <source>
        <dbReference type="Pfam" id="PF02687"/>
    </source>
</evidence>
<feature type="domain" description="FtsX extracellular" evidence="13">
    <location>
        <begin position="63"/>
        <end position="154"/>
    </location>
</feature>
<keyword evidence="15" id="KW-1185">Reference proteome</keyword>
<gene>
    <name evidence="14" type="primary">ftsX</name>
    <name evidence="14" type="ORF">EUAN_15170</name>
</gene>